<keyword evidence="2" id="KW-0436">Ligase</keyword>
<dbReference type="InterPro" id="IPR025110">
    <property type="entry name" value="AMP-bd_C"/>
</dbReference>
<dbReference type="Pfam" id="PF00501">
    <property type="entry name" value="AMP-binding"/>
    <property type="match status" value="1"/>
</dbReference>
<dbReference type="CDD" id="cd05917">
    <property type="entry name" value="FACL_like_2"/>
    <property type="match status" value="1"/>
</dbReference>
<organism evidence="10">
    <name type="scientific">Darwinula stevensoni</name>
    <dbReference type="NCBI Taxonomy" id="69355"/>
    <lineage>
        <taxon>Eukaryota</taxon>
        <taxon>Metazoa</taxon>
        <taxon>Ecdysozoa</taxon>
        <taxon>Arthropoda</taxon>
        <taxon>Crustacea</taxon>
        <taxon>Oligostraca</taxon>
        <taxon>Ostracoda</taxon>
        <taxon>Podocopa</taxon>
        <taxon>Podocopida</taxon>
        <taxon>Darwinulocopina</taxon>
        <taxon>Darwinuloidea</taxon>
        <taxon>Darwinulidae</taxon>
        <taxon>Darwinula</taxon>
    </lineage>
</organism>
<comment type="catalytic activity">
    <reaction evidence="7">
        <text>a medium-chain fatty acid + ATP + CoA = a medium-chain fatty acyl-CoA + AMP + diphosphate</text>
        <dbReference type="Rhea" id="RHEA:48340"/>
        <dbReference type="ChEBI" id="CHEBI:30616"/>
        <dbReference type="ChEBI" id="CHEBI:33019"/>
        <dbReference type="ChEBI" id="CHEBI:57287"/>
        <dbReference type="ChEBI" id="CHEBI:59558"/>
        <dbReference type="ChEBI" id="CHEBI:90546"/>
        <dbReference type="ChEBI" id="CHEBI:456215"/>
        <dbReference type="EC" id="6.2.1.2"/>
    </reaction>
</comment>
<dbReference type="SUPFAM" id="SSF56801">
    <property type="entry name" value="Acetyl-CoA synthetase-like"/>
    <property type="match status" value="1"/>
</dbReference>
<name>A0A7R9A1S9_9CRUS</name>
<dbReference type="GO" id="GO:0006631">
    <property type="term" value="P:fatty acid metabolic process"/>
    <property type="evidence" value="ECO:0007669"/>
    <property type="project" value="TreeGrafter"/>
</dbReference>
<evidence type="ECO:0000313" key="10">
    <source>
        <dbReference type="EMBL" id="CAD7245037.1"/>
    </source>
</evidence>
<dbReference type="InterPro" id="IPR000873">
    <property type="entry name" value="AMP-dep_synth/lig_dom"/>
</dbReference>
<dbReference type="Gene3D" id="3.30.300.30">
    <property type="match status" value="1"/>
</dbReference>
<dbReference type="Pfam" id="PF13193">
    <property type="entry name" value="AMP-binding_C"/>
    <property type="match status" value="1"/>
</dbReference>
<evidence type="ECO:0000259" key="9">
    <source>
        <dbReference type="Pfam" id="PF13193"/>
    </source>
</evidence>
<dbReference type="FunFam" id="3.30.300.30:FF:000008">
    <property type="entry name" value="2,3-dihydroxybenzoate-AMP ligase"/>
    <property type="match status" value="1"/>
</dbReference>
<keyword evidence="11" id="KW-1185">Reference proteome</keyword>
<dbReference type="Gene3D" id="3.40.50.12780">
    <property type="entry name" value="N-terminal domain of ligase-like"/>
    <property type="match status" value="1"/>
</dbReference>
<dbReference type="InterPro" id="IPR042099">
    <property type="entry name" value="ANL_N_sf"/>
</dbReference>
<evidence type="ECO:0000256" key="1">
    <source>
        <dbReference type="ARBA" id="ARBA00006432"/>
    </source>
</evidence>
<evidence type="ECO:0000313" key="11">
    <source>
        <dbReference type="Proteomes" id="UP000677054"/>
    </source>
</evidence>
<accession>A0A7R9A1S9</accession>
<dbReference type="FunFam" id="3.40.50.12780:FF:000003">
    <property type="entry name" value="Long-chain-fatty-acid--CoA ligase FadD"/>
    <property type="match status" value="1"/>
</dbReference>
<evidence type="ECO:0000256" key="7">
    <source>
        <dbReference type="ARBA" id="ARBA00048277"/>
    </source>
</evidence>
<protein>
    <recommendedName>
        <fullName evidence="5">Medium-chain acyl-CoA ligase ACSF2, mitochondrial</fullName>
        <ecNumber evidence="4">6.2.1.2</ecNumber>
    </recommendedName>
</protein>
<evidence type="ECO:0000256" key="3">
    <source>
        <dbReference type="ARBA" id="ARBA00037247"/>
    </source>
</evidence>
<dbReference type="OrthoDB" id="10253115at2759"/>
<evidence type="ECO:0000256" key="4">
    <source>
        <dbReference type="ARBA" id="ARBA00039009"/>
    </source>
</evidence>
<dbReference type="AlphaFoldDB" id="A0A7R9A1S9"/>
<comment type="catalytic activity">
    <reaction evidence="6">
        <text>octanoate + ATP + CoA = octanoyl-CoA + AMP + diphosphate</text>
        <dbReference type="Rhea" id="RHEA:33631"/>
        <dbReference type="ChEBI" id="CHEBI:25646"/>
        <dbReference type="ChEBI" id="CHEBI:30616"/>
        <dbReference type="ChEBI" id="CHEBI:33019"/>
        <dbReference type="ChEBI" id="CHEBI:57287"/>
        <dbReference type="ChEBI" id="CHEBI:57386"/>
        <dbReference type="ChEBI" id="CHEBI:456215"/>
    </reaction>
</comment>
<evidence type="ECO:0000259" key="8">
    <source>
        <dbReference type="Pfam" id="PF00501"/>
    </source>
</evidence>
<dbReference type="EMBL" id="LR900280">
    <property type="protein sequence ID" value="CAD7245037.1"/>
    <property type="molecule type" value="Genomic_DNA"/>
</dbReference>
<comment type="similarity">
    <text evidence="1">Belongs to the ATP-dependent AMP-binding enzyme family.</text>
</comment>
<gene>
    <name evidence="10" type="ORF">DSTB1V02_LOCUS4915</name>
</gene>
<dbReference type="PROSITE" id="PS00455">
    <property type="entry name" value="AMP_BINDING"/>
    <property type="match status" value="1"/>
</dbReference>
<dbReference type="EMBL" id="CAJPEV010000763">
    <property type="protein sequence ID" value="CAG0888321.1"/>
    <property type="molecule type" value="Genomic_DNA"/>
</dbReference>
<dbReference type="InterPro" id="IPR045851">
    <property type="entry name" value="AMP-bd_C_sf"/>
</dbReference>
<dbReference type="InterPro" id="IPR020845">
    <property type="entry name" value="AMP-binding_CS"/>
</dbReference>
<feature type="domain" description="AMP-binding enzyme C-terminal" evidence="9">
    <location>
        <begin position="478"/>
        <end position="553"/>
    </location>
</feature>
<dbReference type="PANTHER" id="PTHR43201">
    <property type="entry name" value="ACYL-COA SYNTHETASE"/>
    <property type="match status" value="1"/>
</dbReference>
<evidence type="ECO:0000256" key="5">
    <source>
        <dbReference type="ARBA" id="ARBA00039638"/>
    </source>
</evidence>
<dbReference type="GO" id="GO:0031956">
    <property type="term" value="F:medium-chain fatty acid-CoA ligase activity"/>
    <property type="evidence" value="ECO:0007669"/>
    <property type="project" value="UniProtKB-EC"/>
</dbReference>
<dbReference type="Proteomes" id="UP000677054">
    <property type="component" value="Unassembled WGS sequence"/>
</dbReference>
<dbReference type="PANTHER" id="PTHR43201:SF5">
    <property type="entry name" value="MEDIUM-CHAIN ACYL-COA LIGASE ACSF2, MITOCHONDRIAL"/>
    <property type="match status" value="1"/>
</dbReference>
<reference evidence="10" key="1">
    <citation type="submission" date="2020-11" db="EMBL/GenBank/DDBJ databases">
        <authorList>
            <person name="Tran Van P."/>
        </authorList>
    </citation>
    <scope>NUCLEOTIDE SEQUENCE</scope>
</reference>
<dbReference type="EC" id="6.2.1.2" evidence="4"/>
<evidence type="ECO:0000256" key="2">
    <source>
        <dbReference type="ARBA" id="ARBA00022598"/>
    </source>
</evidence>
<comment type="function">
    <text evidence="3">Acyl-CoA synthases catalyze the initial reaction in fatty acid metabolism, by forming a thioester with CoA. Has some preference toward medium-chain substrates. Plays a role in adipocyte differentiation.</text>
</comment>
<sequence>MPGAVVTAWGIRKAISYAFCPSLAKFLPTTIGEFLRTSAEKHGQKPACISVYQDTVKTFEDIHKESRLLAAGFLATGLKPGDRIGIWGPNSYEWYLTMMAASTGGLVLVNVNPAYQVSELEYCINKVGIKALVSAEQYKSQDYYSMVARIAPELEKCLPGEIQAKKLPSLKSLMMISEKELPGTFRLEHVMEMGEEQKNQEHLDECEVRVQFSDPCNIQFTSGTTGKPKAATLSHFNILNNAYFVGRRIGYDQRPPVICLPVPLYHCFGCVLGVLAGLIHGGTVVLPSPGFDPQAALQAVHSHRCNSIYGTPTMFVDMLLVNDFNSYDLKCLETGAMAGSPCPEPLVRKVIKEMHMERFSIFFGMTETSPCSFQTFPDDSVEIRSTTVGKPTDHVECLLVDDNEKVVNQGDMGEIWIRGYCNFLGYWGDEEKTKEILTPAGWLKTGDLGILDERGYLRIIGRKKDLIIRGGENIYPREIEEFLHTHPEIAEAQVVGVPDPRMGEEICAWVRLKENRTVLPEEIHAYCRGKISHFKIPKYILIKDKFPMTVTGKIQKYVIKNMTIAELGLQQ</sequence>
<proteinExistence type="inferred from homology"/>
<feature type="domain" description="AMP-dependent synthetase/ligase" evidence="8">
    <location>
        <begin position="36"/>
        <end position="427"/>
    </location>
</feature>
<evidence type="ECO:0000256" key="6">
    <source>
        <dbReference type="ARBA" id="ARBA00047319"/>
    </source>
</evidence>